<dbReference type="InParanoid" id="K5Y2R7"/>
<dbReference type="SUPFAM" id="SSF53335">
    <property type="entry name" value="S-adenosyl-L-methionine-dependent methyltransferases"/>
    <property type="match status" value="1"/>
</dbReference>
<dbReference type="GO" id="GO:0008171">
    <property type="term" value="F:O-methyltransferase activity"/>
    <property type="evidence" value="ECO:0007669"/>
    <property type="project" value="InterPro"/>
</dbReference>
<gene>
    <name evidence="6" type="ORF">AGABI1DRAFT_90443</name>
</gene>
<keyword evidence="3" id="KW-0949">S-adenosyl-L-methionine</keyword>
<evidence type="ECO:0000313" key="7">
    <source>
        <dbReference type="Proteomes" id="UP000008493"/>
    </source>
</evidence>
<evidence type="ECO:0000259" key="4">
    <source>
        <dbReference type="Pfam" id="PF00891"/>
    </source>
</evidence>
<evidence type="ECO:0000256" key="3">
    <source>
        <dbReference type="ARBA" id="ARBA00022691"/>
    </source>
</evidence>
<evidence type="ECO:0000256" key="2">
    <source>
        <dbReference type="ARBA" id="ARBA00022679"/>
    </source>
</evidence>
<dbReference type="OrthoDB" id="2410195at2759"/>
<evidence type="ECO:0000259" key="5">
    <source>
        <dbReference type="Pfam" id="PF08100"/>
    </source>
</evidence>
<dbReference type="KEGG" id="abp:AGABI1DRAFT90443"/>
<dbReference type="InterPro" id="IPR012967">
    <property type="entry name" value="COMT_dimerisation"/>
</dbReference>
<keyword evidence="7" id="KW-1185">Reference proteome</keyword>
<dbReference type="Proteomes" id="UP000008493">
    <property type="component" value="Unassembled WGS sequence"/>
</dbReference>
<dbReference type="GeneID" id="18832368"/>
<dbReference type="STRING" id="597362.K5Y2R7"/>
<dbReference type="HOGENOM" id="CLU_005533_0_3_1"/>
<dbReference type="GO" id="GO:0032259">
    <property type="term" value="P:methylation"/>
    <property type="evidence" value="ECO:0007669"/>
    <property type="project" value="UniProtKB-KW"/>
</dbReference>
<dbReference type="Pfam" id="PF08100">
    <property type="entry name" value="Dimerisation"/>
    <property type="match status" value="1"/>
</dbReference>
<dbReference type="InterPro" id="IPR036390">
    <property type="entry name" value="WH_DNA-bd_sf"/>
</dbReference>
<evidence type="ECO:0000256" key="1">
    <source>
        <dbReference type="ARBA" id="ARBA00022603"/>
    </source>
</evidence>
<evidence type="ECO:0000313" key="6">
    <source>
        <dbReference type="EMBL" id="EKM82175.1"/>
    </source>
</evidence>
<dbReference type="eggNOG" id="KOG3178">
    <property type="taxonomic scope" value="Eukaryota"/>
</dbReference>
<dbReference type="PANTHER" id="PTHR43712:SF2">
    <property type="entry name" value="O-METHYLTRANSFERASE CICE"/>
    <property type="match status" value="1"/>
</dbReference>
<dbReference type="OMA" id="YLIDIMM"/>
<dbReference type="InterPro" id="IPR016461">
    <property type="entry name" value="COMT-like"/>
</dbReference>
<feature type="domain" description="O-methyltransferase dimerisation" evidence="5">
    <location>
        <begin position="112"/>
        <end position="184"/>
    </location>
</feature>
<dbReference type="Gene3D" id="3.40.50.150">
    <property type="entry name" value="Vaccinia Virus protein VP39"/>
    <property type="match status" value="1"/>
</dbReference>
<dbReference type="EMBL" id="JH971387">
    <property type="protein sequence ID" value="EKM82175.1"/>
    <property type="molecule type" value="Genomic_DNA"/>
</dbReference>
<dbReference type="InterPro" id="IPR001077">
    <property type="entry name" value="COMT_C"/>
</dbReference>
<sequence>MCSRPKSQELRQLRDILTKALEGLEDIADRNFPSGSWPSLDMPISPVENQNQWEPHKDPEIQRLSNLVVAAAYQLINLVREPFASLVDVACGVRSLFHYPVQLHSPVFLRQSLLTAALNTANELNVAEILREYGTQGADVLEIAAKCQADAEKLGRCLRILATHHVFREVQPNVFAHNRISSLLDTDVPHEQLREDQLNKYETYTGHNDVSAYLGHLDQISASDVAKASLCHLEDVRTTGELYPSPKQTPFQKALNTSEDLFSWMHNPEHKYEFSRHNACIRATTRWNASEALLSGKRLFDNVRAGHVKLSATSFDWNSLPEGGIVVDVGGGTGKPAAELAKAFPRLKFVVQDQEAVVQKALKYWQVNDPKMLTEGRVSFTAHDFFKAQPVVGADVYLARIVFHDWDDKHVIQILKRLRAAASSKTRLIVADYILPFASKSSLSSLIFTDSPTIDPPPPLLPNLGKAHANTYYLDIATGRREHFRSTFKYFKKLDGKSSK</sequence>
<keyword evidence="1" id="KW-0489">Methyltransferase</keyword>
<accession>K5Y2R7</accession>
<dbReference type="PROSITE" id="PS51683">
    <property type="entry name" value="SAM_OMT_II"/>
    <property type="match status" value="1"/>
</dbReference>
<dbReference type="GO" id="GO:0046983">
    <property type="term" value="F:protein dimerization activity"/>
    <property type="evidence" value="ECO:0007669"/>
    <property type="project" value="InterPro"/>
</dbReference>
<dbReference type="SUPFAM" id="SSF46785">
    <property type="entry name" value="Winged helix' DNA-binding domain"/>
    <property type="match status" value="1"/>
</dbReference>
<feature type="domain" description="O-methyltransferase C-terminal" evidence="4">
    <location>
        <begin position="325"/>
        <end position="445"/>
    </location>
</feature>
<organism evidence="6 7">
    <name type="scientific">Agaricus bisporus var. burnettii (strain JB137-S8 / ATCC MYA-4627 / FGSC 10392)</name>
    <name type="common">White button mushroom</name>
    <dbReference type="NCBI Taxonomy" id="597362"/>
    <lineage>
        <taxon>Eukaryota</taxon>
        <taxon>Fungi</taxon>
        <taxon>Dikarya</taxon>
        <taxon>Basidiomycota</taxon>
        <taxon>Agaricomycotina</taxon>
        <taxon>Agaricomycetes</taxon>
        <taxon>Agaricomycetidae</taxon>
        <taxon>Agaricales</taxon>
        <taxon>Agaricineae</taxon>
        <taxon>Agaricaceae</taxon>
        <taxon>Agaricus</taxon>
    </lineage>
</organism>
<protein>
    <submittedName>
        <fullName evidence="6">Uncharacterized protein</fullName>
    </submittedName>
</protein>
<name>K5Y2R7_AGABU</name>
<dbReference type="AlphaFoldDB" id="K5Y2R7"/>
<dbReference type="InterPro" id="IPR036388">
    <property type="entry name" value="WH-like_DNA-bd_sf"/>
</dbReference>
<dbReference type="PANTHER" id="PTHR43712">
    <property type="entry name" value="PUTATIVE (AFU_ORTHOLOGUE AFUA_4G14580)-RELATED"/>
    <property type="match status" value="1"/>
</dbReference>
<reference evidence="7" key="1">
    <citation type="journal article" date="2012" name="Proc. Natl. Acad. Sci. U.S.A.">
        <title>Genome sequence of the button mushroom Agaricus bisporus reveals mechanisms governing adaptation to a humic-rich ecological niche.</title>
        <authorList>
            <person name="Morin E."/>
            <person name="Kohler A."/>
            <person name="Baker A.R."/>
            <person name="Foulongne-Oriol M."/>
            <person name="Lombard V."/>
            <person name="Nagy L.G."/>
            <person name="Ohm R.A."/>
            <person name="Patyshakuliyeva A."/>
            <person name="Brun A."/>
            <person name="Aerts A.L."/>
            <person name="Bailey A.M."/>
            <person name="Billette C."/>
            <person name="Coutinho P.M."/>
            <person name="Deakin G."/>
            <person name="Doddapaneni H."/>
            <person name="Floudas D."/>
            <person name="Grimwood J."/>
            <person name="Hilden K."/>
            <person name="Kuees U."/>
            <person name="LaButti K.M."/>
            <person name="Lapidus A."/>
            <person name="Lindquist E.A."/>
            <person name="Lucas S.M."/>
            <person name="Murat C."/>
            <person name="Riley R.W."/>
            <person name="Salamov A.A."/>
            <person name="Schmutz J."/>
            <person name="Subramanian V."/>
            <person name="Woesten H.A.B."/>
            <person name="Xu J."/>
            <person name="Eastwood D.C."/>
            <person name="Foster G.D."/>
            <person name="Sonnenberg A.S."/>
            <person name="Cullen D."/>
            <person name="de Vries R.P."/>
            <person name="Lundell T."/>
            <person name="Hibbett D.S."/>
            <person name="Henrissat B."/>
            <person name="Burton K.S."/>
            <person name="Kerrigan R.W."/>
            <person name="Challen M.P."/>
            <person name="Grigoriev I.V."/>
            <person name="Martin F."/>
        </authorList>
    </citation>
    <scope>NUCLEOTIDE SEQUENCE [LARGE SCALE GENOMIC DNA]</scope>
    <source>
        <strain evidence="7">JB137-S8 / ATCC MYA-4627 / FGSC 10392</strain>
    </source>
</reference>
<keyword evidence="2" id="KW-0808">Transferase</keyword>
<proteinExistence type="predicted"/>
<dbReference type="Pfam" id="PF00891">
    <property type="entry name" value="Methyltransf_2"/>
    <property type="match status" value="1"/>
</dbReference>
<dbReference type="InterPro" id="IPR029063">
    <property type="entry name" value="SAM-dependent_MTases_sf"/>
</dbReference>
<dbReference type="RefSeq" id="XP_007327892.1">
    <property type="nucleotide sequence ID" value="XM_007327830.1"/>
</dbReference>
<dbReference type="Gene3D" id="1.10.10.10">
    <property type="entry name" value="Winged helix-like DNA-binding domain superfamily/Winged helix DNA-binding domain"/>
    <property type="match status" value="1"/>
</dbReference>